<reference evidence="3 4" key="1">
    <citation type="submission" date="2021-04" db="EMBL/GenBank/DDBJ databases">
        <authorList>
            <person name="Bliznina A."/>
        </authorList>
    </citation>
    <scope>NUCLEOTIDE SEQUENCE [LARGE SCALE GENOMIC DNA]</scope>
</reference>
<proteinExistence type="predicted"/>
<gene>
    <name evidence="3" type="ORF">OKIOD_LOCUS12941</name>
</gene>
<protein>
    <submittedName>
        <fullName evidence="3">Oidioi.mRNA.OKI2018_I69.chr2.g4176.t1.cds</fullName>
    </submittedName>
</protein>
<accession>A0ABN7T347</accession>
<dbReference type="Pfam" id="PF03171">
    <property type="entry name" value="2OG-FeII_Oxy"/>
    <property type="match status" value="1"/>
</dbReference>
<dbReference type="EMBL" id="OU015567">
    <property type="protein sequence ID" value="CAG5109661.1"/>
    <property type="molecule type" value="Genomic_DNA"/>
</dbReference>
<feature type="domain" description="Non-haem dioxygenase N-terminal" evidence="2">
    <location>
        <begin position="9"/>
        <end position="86"/>
    </location>
</feature>
<dbReference type="Proteomes" id="UP001158576">
    <property type="component" value="Chromosome 2"/>
</dbReference>
<keyword evidence="4" id="KW-1185">Reference proteome</keyword>
<sequence length="217" mass="25329">MPEKLTFTIPRIDFQLLKNRDEETTKAFLAAITDVGFFFVKNHDVPKDLSDRLEHLSENFYNTTSEERNKVKEFDGKLKTEGSVFNEKPFLNSPLVDLQNDGSIELNGSEIDNVFHDYFDEICTLGLFLLEKCEEYKDVWYPVEEEIEGCLSVNIGKMMENLLDGKVKAVLHRVKPSPDHTRYCWPVFLGPDQNRRTTTVVRFLRFTHRGVYNQEDH</sequence>
<evidence type="ECO:0000259" key="1">
    <source>
        <dbReference type="Pfam" id="PF03171"/>
    </source>
</evidence>
<name>A0ABN7T347_OIKDI</name>
<dbReference type="InterPro" id="IPR027443">
    <property type="entry name" value="IPNS-like_sf"/>
</dbReference>
<dbReference type="Pfam" id="PF14226">
    <property type="entry name" value="DIOX_N"/>
    <property type="match status" value="1"/>
</dbReference>
<dbReference type="PANTHER" id="PTHR47990">
    <property type="entry name" value="2-OXOGLUTARATE (2OG) AND FE(II)-DEPENDENT OXYGENASE SUPERFAMILY PROTEIN-RELATED"/>
    <property type="match status" value="1"/>
</dbReference>
<organism evidence="3 4">
    <name type="scientific">Oikopleura dioica</name>
    <name type="common">Tunicate</name>
    <dbReference type="NCBI Taxonomy" id="34765"/>
    <lineage>
        <taxon>Eukaryota</taxon>
        <taxon>Metazoa</taxon>
        <taxon>Chordata</taxon>
        <taxon>Tunicata</taxon>
        <taxon>Appendicularia</taxon>
        <taxon>Copelata</taxon>
        <taxon>Oikopleuridae</taxon>
        <taxon>Oikopleura</taxon>
    </lineage>
</organism>
<dbReference type="InterPro" id="IPR050231">
    <property type="entry name" value="Iron_ascorbate_oxido_reductase"/>
</dbReference>
<dbReference type="InterPro" id="IPR026992">
    <property type="entry name" value="DIOX_N"/>
</dbReference>
<feature type="domain" description="Isopenicillin N synthase-like Fe(2+) 2OG dioxygenase" evidence="1">
    <location>
        <begin position="135"/>
        <end position="191"/>
    </location>
</feature>
<dbReference type="Gene3D" id="2.60.120.330">
    <property type="entry name" value="B-lactam Antibiotic, Isopenicillin N Synthase, Chain"/>
    <property type="match status" value="2"/>
</dbReference>
<dbReference type="SUPFAM" id="SSF51197">
    <property type="entry name" value="Clavaminate synthase-like"/>
    <property type="match status" value="1"/>
</dbReference>
<evidence type="ECO:0000259" key="2">
    <source>
        <dbReference type="Pfam" id="PF14226"/>
    </source>
</evidence>
<evidence type="ECO:0000313" key="3">
    <source>
        <dbReference type="EMBL" id="CAG5109661.1"/>
    </source>
</evidence>
<dbReference type="InterPro" id="IPR044861">
    <property type="entry name" value="IPNS-like_FE2OG_OXY"/>
</dbReference>
<evidence type="ECO:0000313" key="4">
    <source>
        <dbReference type="Proteomes" id="UP001158576"/>
    </source>
</evidence>